<protein>
    <submittedName>
        <fullName evidence="1">Uncharacterized protein</fullName>
    </submittedName>
</protein>
<sequence length="75" mass="8459">MDPQAAWNELLDALADDELAEAELRAEALITWLDKHGFPPQTSLRVLPSPWDEAICRYVCRKVMAAAPTHERGTR</sequence>
<accession>A0A7C2NXU4</accession>
<evidence type="ECO:0000313" key="1">
    <source>
        <dbReference type="EMBL" id="HEN17128.1"/>
    </source>
</evidence>
<gene>
    <name evidence="1" type="ORF">ENQ76_16845</name>
</gene>
<dbReference type="EMBL" id="DSOK01000462">
    <property type="protein sequence ID" value="HEN17128.1"/>
    <property type="molecule type" value="Genomic_DNA"/>
</dbReference>
<name>A0A7C2NXU4_9PLAN</name>
<dbReference type="AlphaFoldDB" id="A0A7C2NXU4"/>
<proteinExistence type="predicted"/>
<reference evidence="1" key="1">
    <citation type="journal article" date="2020" name="mSystems">
        <title>Genome- and Community-Level Interaction Insights into Carbon Utilization and Element Cycling Functions of Hydrothermarchaeota in Hydrothermal Sediment.</title>
        <authorList>
            <person name="Zhou Z."/>
            <person name="Liu Y."/>
            <person name="Xu W."/>
            <person name="Pan J."/>
            <person name="Luo Z.H."/>
            <person name="Li M."/>
        </authorList>
    </citation>
    <scope>NUCLEOTIDE SEQUENCE [LARGE SCALE GENOMIC DNA]</scope>
    <source>
        <strain evidence="1">SpSt-339</strain>
    </source>
</reference>
<comment type="caution">
    <text evidence="1">The sequence shown here is derived from an EMBL/GenBank/DDBJ whole genome shotgun (WGS) entry which is preliminary data.</text>
</comment>
<organism evidence="1">
    <name type="scientific">Schlesneria paludicola</name>
    <dbReference type="NCBI Taxonomy" id="360056"/>
    <lineage>
        <taxon>Bacteria</taxon>
        <taxon>Pseudomonadati</taxon>
        <taxon>Planctomycetota</taxon>
        <taxon>Planctomycetia</taxon>
        <taxon>Planctomycetales</taxon>
        <taxon>Planctomycetaceae</taxon>
        <taxon>Schlesneria</taxon>
    </lineage>
</organism>